<protein>
    <submittedName>
        <fullName evidence="1">Uncharacterized protein</fullName>
    </submittedName>
</protein>
<evidence type="ECO:0000313" key="2">
    <source>
        <dbReference type="Proteomes" id="UP001281003"/>
    </source>
</evidence>
<gene>
    <name evidence="1" type="ORF">B0T20DRAFT_60476</name>
</gene>
<organism evidence="1 2">
    <name type="scientific">Sordaria brevicollis</name>
    <dbReference type="NCBI Taxonomy" id="83679"/>
    <lineage>
        <taxon>Eukaryota</taxon>
        <taxon>Fungi</taxon>
        <taxon>Dikarya</taxon>
        <taxon>Ascomycota</taxon>
        <taxon>Pezizomycotina</taxon>
        <taxon>Sordariomycetes</taxon>
        <taxon>Sordariomycetidae</taxon>
        <taxon>Sordariales</taxon>
        <taxon>Sordariaceae</taxon>
        <taxon>Sordaria</taxon>
    </lineage>
</organism>
<reference evidence="1" key="1">
    <citation type="journal article" date="2023" name="Mol. Phylogenet. Evol.">
        <title>Genome-scale phylogeny and comparative genomics of the fungal order Sordariales.</title>
        <authorList>
            <person name="Hensen N."/>
            <person name="Bonometti L."/>
            <person name="Westerberg I."/>
            <person name="Brannstrom I.O."/>
            <person name="Guillou S."/>
            <person name="Cros-Aarteil S."/>
            <person name="Calhoun S."/>
            <person name="Haridas S."/>
            <person name="Kuo A."/>
            <person name="Mondo S."/>
            <person name="Pangilinan J."/>
            <person name="Riley R."/>
            <person name="LaButti K."/>
            <person name="Andreopoulos B."/>
            <person name="Lipzen A."/>
            <person name="Chen C."/>
            <person name="Yan M."/>
            <person name="Daum C."/>
            <person name="Ng V."/>
            <person name="Clum A."/>
            <person name="Steindorff A."/>
            <person name="Ohm R.A."/>
            <person name="Martin F."/>
            <person name="Silar P."/>
            <person name="Natvig D.O."/>
            <person name="Lalanne C."/>
            <person name="Gautier V."/>
            <person name="Ament-Velasquez S.L."/>
            <person name="Kruys A."/>
            <person name="Hutchinson M.I."/>
            <person name="Powell A.J."/>
            <person name="Barry K."/>
            <person name="Miller A.N."/>
            <person name="Grigoriev I.V."/>
            <person name="Debuchy R."/>
            <person name="Gladieux P."/>
            <person name="Hiltunen Thoren M."/>
            <person name="Johannesson H."/>
        </authorList>
    </citation>
    <scope>NUCLEOTIDE SEQUENCE</scope>
    <source>
        <strain evidence="1">FGSC 1904</strain>
    </source>
</reference>
<comment type="caution">
    <text evidence="1">The sequence shown here is derived from an EMBL/GenBank/DDBJ whole genome shotgun (WGS) entry which is preliminary data.</text>
</comment>
<dbReference type="Proteomes" id="UP001281003">
    <property type="component" value="Unassembled WGS sequence"/>
</dbReference>
<reference evidence="1" key="2">
    <citation type="submission" date="2023-07" db="EMBL/GenBank/DDBJ databases">
        <authorList>
            <consortium name="Lawrence Berkeley National Laboratory"/>
            <person name="Haridas S."/>
            <person name="Hensen N."/>
            <person name="Bonometti L."/>
            <person name="Westerberg I."/>
            <person name="Brannstrom I.O."/>
            <person name="Guillou S."/>
            <person name="Cros-Aarteil S."/>
            <person name="Calhoun S."/>
            <person name="Kuo A."/>
            <person name="Mondo S."/>
            <person name="Pangilinan J."/>
            <person name="Riley R."/>
            <person name="LaButti K."/>
            <person name="Andreopoulos B."/>
            <person name="Lipzen A."/>
            <person name="Chen C."/>
            <person name="Yanf M."/>
            <person name="Daum C."/>
            <person name="Ng V."/>
            <person name="Clum A."/>
            <person name="Steindorff A."/>
            <person name="Ohm R."/>
            <person name="Martin F."/>
            <person name="Silar P."/>
            <person name="Natvig D."/>
            <person name="Lalanne C."/>
            <person name="Gautier V."/>
            <person name="Ament-velasquez S.L."/>
            <person name="Kruys A."/>
            <person name="Hutchinson M.I."/>
            <person name="Powell A.J."/>
            <person name="Barry K."/>
            <person name="Miller A.N."/>
            <person name="Grigoriev I.V."/>
            <person name="Debuchy R."/>
            <person name="Gladieux P."/>
            <person name="Thoren M.H."/>
            <person name="Johannesson H."/>
        </authorList>
    </citation>
    <scope>NUCLEOTIDE SEQUENCE</scope>
    <source>
        <strain evidence="1">FGSC 1904</strain>
    </source>
</reference>
<evidence type="ECO:0000313" key="1">
    <source>
        <dbReference type="EMBL" id="KAK3392607.1"/>
    </source>
</evidence>
<accession>A0AAE0P3D9</accession>
<proteinExistence type="predicted"/>
<name>A0AAE0P3D9_SORBR</name>
<sequence>MASAVVLVPLFSPGPPSVQRPLDMTLDASESENGITTLNLLMAGSSKDQRNSLLLRDSLVALNASIILDSIPSPYLEEMLRDYRPHGVRAATDQLGRLGMAPSFKPLQHTVCKLKNLRPGRRPIFHRDPTTSREEAFCCCFFFFPLTLIPSG</sequence>
<keyword evidence="2" id="KW-1185">Reference proteome</keyword>
<dbReference type="AlphaFoldDB" id="A0AAE0P3D9"/>
<dbReference type="EMBL" id="JAUTDP010000011">
    <property type="protein sequence ID" value="KAK3392607.1"/>
    <property type="molecule type" value="Genomic_DNA"/>
</dbReference>